<dbReference type="Proteomes" id="UP000015354">
    <property type="component" value="Unassembled WGS sequence"/>
</dbReference>
<dbReference type="EMBL" id="ATMH01006593">
    <property type="protein sequence ID" value="EPY25650.1"/>
    <property type="molecule type" value="Genomic_DNA"/>
</dbReference>
<gene>
    <name evidence="1" type="ORF">STCU_06593</name>
</gene>
<protein>
    <submittedName>
        <fullName evidence="1">Uncharacterized protein</fullName>
    </submittedName>
</protein>
<dbReference type="PANTHER" id="PTHR36587">
    <property type="entry name" value="EXPRESSION SITE-ASSOCIATED GENE 3 (ESAG3)-LIKE PROTEIN"/>
    <property type="match status" value="1"/>
</dbReference>
<name>S9VR64_9TRYP</name>
<dbReference type="PANTHER" id="PTHR36587:SF2">
    <property type="entry name" value="EXPRESSION SITE-ASSOCIATED GENE 3 (ESAG3)-LIKE PROTEIN"/>
    <property type="match status" value="1"/>
</dbReference>
<comment type="caution">
    <text evidence="1">The sequence shown here is derived from an EMBL/GenBank/DDBJ whole genome shotgun (WGS) entry which is preliminary data.</text>
</comment>
<keyword evidence="2" id="KW-1185">Reference proteome</keyword>
<dbReference type="AlphaFoldDB" id="S9VR64"/>
<dbReference type="OrthoDB" id="259315at2759"/>
<reference evidence="1 2" key="1">
    <citation type="journal article" date="2013" name="PLoS ONE">
        <title>Predicting the Proteins of Angomonas deanei, Strigomonas culicis and Their Respective Endosymbionts Reveals New Aspects of the Trypanosomatidae Family.</title>
        <authorList>
            <person name="Motta M.C."/>
            <person name="Martins A.C."/>
            <person name="de Souza S.S."/>
            <person name="Catta-Preta C.M."/>
            <person name="Silva R."/>
            <person name="Klein C.C."/>
            <person name="de Almeida L.G."/>
            <person name="de Lima Cunha O."/>
            <person name="Ciapina L.P."/>
            <person name="Brocchi M."/>
            <person name="Colabardini A.C."/>
            <person name="de Araujo Lima B."/>
            <person name="Machado C.R."/>
            <person name="de Almeida Soares C.M."/>
            <person name="Probst C.M."/>
            <person name="de Menezes C.B."/>
            <person name="Thompson C.E."/>
            <person name="Bartholomeu D.C."/>
            <person name="Gradia D.F."/>
            <person name="Pavoni D.P."/>
            <person name="Grisard E.C."/>
            <person name="Fantinatti-Garboggini F."/>
            <person name="Marchini F.K."/>
            <person name="Rodrigues-Luiz G.F."/>
            <person name="Wagner G."/>
            <person name="Goldman G.H."/>
            <person name="Fietto J.L."/>
            <person name="Elias M.C."/>
            <person name="Goldman M.H."/>
            <person name="Sagot M.F."/>
            <person name="Pereira M."/>
            <person name="Stoco P.H."/>
            <person name="de Mendonca-Neto R.P."/>
            <person name="Teixeira S.M."/>
            <person name="Maciel T.E."/>
            <person name="de Oliveira Mendes T.A."/>
            <person name="Urmenyi T.P."/>
            <person name="de Souza W."/>
            <person name="Schenkman S."/>
            <person name="de Vasconcelos A.T."/>
        </authorList>
    </citation>
    <scope>NUCLEOTIDE SEQUENCE [LARGE SCALE GENOMIC DNA]</scope>
</reference>
<evidence type="ECO:0000313" key="1">
    <source>
        <dbReference type="EMBL" id="EPY25650.1"/>
    </source>
</evidence>
<sequence length="434" mass="49134">MHTSAALSGLRVITMGHLKKYEHVNRLTDYVKMFAVEQLRDEDIVVLHDSDVVWSGIDPTIFIEKFARYAAASEAELDVEAVRAWEHFGGLEEGEFQMPPILYNAEHNCVPFDVFYKTSHCETVYNIEDAALRTIYNMADNESSEEVRKVSKVKLAKALETNRRRKWSSSVNAALKIVSSSRTAFADILSLSAPRRPWVDRSRLELTRRNGSWIQRPKYVSPFEAYGGAYYLNSGALIGRVWAVRLLAAAFERHMEDFLAVGDQGIIIAMDVGSRIWEAENGLLDPRHMCTGCLSPYGLPPGLIGLDRRNEFFFVLTLEMEYGVGFTHVVNRHLPVNSLNLTYMPDCGVTCISQLRLLNPKAPSNNSSPSLIHFPGQAKVKKLNRVKRMLPFFFATHGRDARHHLFLNSTLELWSGTRSYIYPLLSVCGDLTQE</sequence>
<proteinExistence type="predicted"/>
<evidence type="ECO:0000313" key="2">
    <source>
        <dbReference type="Proteomes" id="UP000015354"/>
    </source>
</evidence>
<accession>S9VR64</accession>
<organism evidence="1 2">
    <name type="scientific">Strigomonas culicis</name>
    <dbReference type="NCBI Taxonomy" id="28005"/>
    <lineage>
        <taxon>Eukaryota</taxon>
        <taxon>Discoba</taxon>
        <taxon>Euglenozoa</taxon>
        <taxon>Kinetoplastea</taxon>
        <taxon>Metakinetoplastina</taxon>
        <taxon>Trypanosomatida</taxon>
        <taxon>Trypanosomatidae</taxon>
        <taxon>Strigomonadinae</taxon>
        <taxon>Strigomonas</taxon>
    </lineage>
</organism>